<evidence type="ECO:0000313" key="2">
    <source>
        <dbReference type="EMBL" id="UQC79759.1"/>
    </source>
</evidence>
<evidence type="ECO:0000313" key="3">
    <source>
        <dbReference type="Proteomes" id="UP000830671"/>
    </source>
</evidence>
<dbReference type="EMBL" id="CP019475">
    <property type="protein sequence ID" value="UQC79759.1"/>
    <property type="molecule type" value="Genomic_DNA"/>
</dbReference>
<dbReference type="RefSeq" id="XP_049141390.1">
    <property type="nucleotide sequence ID" value="XM_049284247.1"/>
</dbReference>
<feature type="chain" id="PRO_5040411627" description="Secreted protein" evidence="1">
    <location>
        <begin position="16"/>
        <end position="82"/>
    </location>
</feature>
<protein>
    <recommendedName>
        <fullName evidence="4">Secreted protein</fullName>
    </recommendedName>
</protein>
<keyword evidence="3" id="KW-1185">Reference proteome</keyword>
<dbReference type="GeneID" id="73339257"/>
<evidence type="ECO:0008006" key="4">
    <source>
        <dbReference type="Google" id="ProtNLM"/>
    </source>
</evidence>
<sequence length="82" mass="8984">MSFLWVCGWVSLSNGLNVVVVLSGGCAAYWKPINAVNWPVHLVPQFAGKTARAKLRRTENETLAGIHSNGIITNQSGYPPYR</sequence>
<gene>
    <name evidence="2" type="ORF">CLUP02_05239</name>
</gene>
<accession>A0A9Q8SLT4</accession>
<name>A0A9Q8SLT4_9PEZI</name>
<proteinExistence type="predicted"/>
<dbReference type="Proteomes" id="UP000830671">
    <property type="component" value="Chromosome 3"/>
</dbReference>
<feature type="signal peptide" evidence="1">
    <location>
        <begin position="1"/>
        <end position="15"/>
    </location>
</feature>
<reference evidence="2" key="1">
    <citation type="journal article" date="2021" name="Mol. Plant Microbe Interact.">
        <title>Complete Genome Sequence of the Plant-Pathogenic Fungus Colletotrichum lupini.</title>
        <authorList>
            <person name="Baroncelli R."/>
            <person name="Pensec F."/>
            <person name="Da Lio D."/>
            <person name="Boufleur T."/>
            <person name="Vicente I."/>
            <person name="Sarrocco S."/>
            <person name="Picot A."/>
            <person name="Baraldi E."/>
            <person name="Sukno S."/>
            <person name="Thon M."/>
            <person name="Le Floch G."/>
        </authorList>
    </citation>
    <scope>NUCLEOTIDE SEQUENCE</scope>
    <source>
        <strain evidence="2">IMI 504893</strain>
    </source>
</reference>
<dbReference type="AlphaFoldDB" id="A0A9Q8SLT4"/>
<evidence type="ECO:0000256" key="1">
    <source>
        <dbReference type="SAM" id="SignalP"/>
    </source>
</evidence>
<keyword evidence="1" id="KW-0732">Signal</keyword>
<dbReference type="KEGG" id="clup:CLUP02_05239"/>
<organism evidence="2 3">
    <name type="scientific">Colletotrichum lupini</name>
    <dbReference type="NCBI Taxonomy" id="145971"/>
    <lineage>
        <taxon>Eukaryota</taxon>
        <taxon>Fungi</taxon>
        <taxon>Dikarya</taxon>
        <taxon>Ascomycota</taxon>
        <taxon>Pezizomycotina</taxon>
        <taxon>Sordariomycetes</taxon>
        <taxon>Hypocreomycetidae</taxon>
        <taxon>Glomerellales</taxon>
        <taxon>Glomerellaceae</taxon>
        <taxon>Colletotrichum</taxon>
        <taxon>Colletotrichum acutatum species complex</taxon>
    </lineage>
</organism>